<name>A0A2A9F851_9PSEU</name>
<comment type="caution">
    <text evidence="2">The sequence shown here is derived from an EMBL/GenBank/DDBJ whole genome shotgun (WGS) entry which is preliminary data.</text>
</comment>
<sequence>MTDDPPGSQAADQVSTPGNRYGGQSFGSIISGAFGQAPGYSCDRGLLERVASEFESLAKEFDHDIDDAATIARTQPPGRDFVSGGNAEVFRRSGEALVESLRQRARYCRVQAAKFQVALGVYATVEDAYAAEVKRAGGSL</sequence>
<evidence type="ECO:0000313" key="3">
    <source>
        <dbReference type="Proteomes" id="UP000243542"/>
    </source>
</evidence>
<evidence type="ECO:0000256" key="1">
    <source>
        <dbReference type="SAM" id="MobiDB-lite"/>
    </source>
</evidence>
<dbReference type="RefSeq" id="WP_141544422.1">
    <property type="nucleotide sequence ID" value="NZ_JBIAKZ010000013.1"/>
</dbReference>
<feature type="region of interest" description="Disordered" evidence="1">
    <location>
        <begin position="1"/>
        <end position="23"/>
    </location>
</feature>
<accession>A0A2A9F851</accession>
<protein>
    <submittedName>
        <fullName evidence="2">PE family protein</fullName>
    </submittedName>
</protein>
<dbReference type="Proteomes" id="UP000243542">
    <property type="component" value="Unassembled WGS sequence"/>
</dbReference>
<dbReference type="AlphaFoldDB" id="A0A2A9F851"/>
<evidence type="ECO:0000313" key="2">
    <source>
        <dbReference type="EMBL" id="PFG47338.1"/>
    </source>
</evidence>
<gene>
    <name evidence="2" type="ORF">ATK36_2375</name>
</gene>
<keyword evidence="3" id="KW-1185">Reference proteome</keyword>
<organism evidence="2 3">
    <name type="scientific">Amycolatopsis sulphurea</name>
    <dbReference type="NCBI Taxonomy" id="76022"/>
    <lineage>
        <taxon>Bacteria</taxon>
        <taxon>Bacillati</taxon>
        <taxon>Actinomycetota</taxon>
        <taxon>Actinomycetes</taxon>
        <taxon>Pseudonocardiales</taxon>
        <taxon>Pseudonocardiaceae</taxon>
        <taxon>Amycolatopsis</taxon>
    </lineage>
</organism>
<proteinExistence type="predicted"/>
<dbReference type="EMBL" id="PDJK01000002">
    <property type="protein sequence ID" value="PFG47338.1"/>
    <property type="molecule type" value="Genomic_DNA"/>
</dbReference>
<reference evidence="2 3" key="1">
    <citation type="submission" date="2017-10" db="EMBL/GenBank/DDBJ databases">
        <title>Sequencing the genomes of 1000 actinobacteria strains.</title>
        <authorList>
            <person name="Klenk H.-P."/>
        </authorList>
    </citation>
    <scope>NUCLEOTIDE SEQUENCE [LARGE SCALE GENOMIC DNA]</scope>
    <source>
        <strain evidence="2 3">DSM 46092</strain>
    </source>
</reference>